<evidence type="ECO:0000313" key="4">
    <source>
        <dbReference type="Proteomes" id="UP001146120"/>
    </source>
</evidence>
<dbReference type="CDD" id="cd07187">
    <property type="entry name" value="YvcK_like"/>
    <property type="match status" value="1"/>
</dbReference>
<sequence length="655" mass="72532">MILDDVLYDHTGLLGHLAIDRAMQQAVAEKAFKSGVAAYEALQVFRNTYGYRKRFPRFVDSLVTQNILSEEAAVRVVKAYYESQIPEAGLIKPFERARDTLQSLSQSGYQLGLVLVGKEDVQRERLRALGLQEFFPHMVFVPSNPSLVQLTSAMKEICRRMMMQPSSVVFVGRKVFYEIKAANKVGFVTVRMLHGKYASVSPIEELELPDFQIESIEQLVAVLRLADQQVIRPKIVAIGGGTGLAILLKELRKYPADLTAIVTVFDSGRHSGALRKYLGILPPGDIRNCLVALSDSDELMHKLMTYRFKENFMEGCSLGNLLLAALTDIQGGFDKAITSLSDILNIHGNVFPATLDDTELCAELEDGTVVVSEVNVRSPTIVDENGSTKKKAPIKRAFLQNENVEAFLPAIKAIENADIIVLSPGGFYTSIIATLLVPGIRDAIKRSAGATVYISNVATQTGQTDGYTLADSVQLLYKYLGDNSIDYIVANNAEPPAEAMEWYFARGEQLMLPTKEMIEARRPRLLQGKTFEDIEANGITKEWDKTPMIKHCGKMVVDMLYRIIDQEIEDMKRKLKLGGHFLFQPSIPDATLATAPDLTRTKHVVPSPRAGTRGPALSVTRTNSGKRSKKLYTTRQESISEESDVANTADTNTNT</sequence>
<keyword evidence="4" id="KW-1185">Reference proteome</keyword>
<dbReference type="SUPFAM" id="SSF142338">
    <property type="entry name" value="CofD-like"/>
    <property type="match status" value="1"/>
</dbReference>
<dbReference type="InterPro" id="IPR023214">
    <property type="entry name" value="HAD_sf"/>
</dbReference>
<evidence type="ECO:0000256" key="2">
    <source>
        <dbReference type="SAM" id="MobiDB-lite"/>
    </source>
</evidence>
<feature type="compositionally biased region" description="Low complexity" evidence="2">
    <location>
        <begin position="646"/>
        <end position="655"/>
    </location>
</feature>
<evidence type="ECO:0000256" key="1">
    <source>
        <dbReference type="ARBA" id="ARBA00022490"/>
    </source>
</evidence>
<dbReference type="Proteomes" id="UP001146120">
    <property type="component" value="Unassembled WGS sequence"/>
</dbReference>
<dbReference type="Pfam" id="PF13419">
    <property type="entry name" value="HAD_2"/>
    <property type="match status" value="1"/>
</dbReference>
<dbReference type="PANTHER" id="PTHR30135:SF3">
    <property type="entry name" value="GLUCONEOGENESIS FACTOR-RELATED"/>
    <property type="match status" value="1"/>
</dbReference>
<dbReference type="Gene3D" id="3.40.50.1000">
    <property type="entry name" value="HAD superfamily/HAD-like"/>
    <property type="match status" value="1"/>
</dbReference>
<accession>A0AAV2YGK6</accession>
<dbReference type="EMBL" id="DAKRPA010000383">
    <property type="protein sequence ID" value="DAZ92796.1"/>
    <property type="molecule type" value="Genomic_DNA"/>
</dbReference>
<reference evidence="3" key="1">
    <citation type="submission" date="2022-11" db="EMBL/GenBank/DDBJ databases">
        <authorList>
            <person name="Morgan W.R."/>
            <person name="Tartar A."/>
        </authorList>
    </citation>
    <scope>NUCLEOTIDE SEQUENCE</scope>
    <source>
        <strain evidence="3">ARSEF 373</strain>
    </source>
</reference>
<dbReference type="Gene3D" id="3.40.50.10680">
    <property type="entry name" value="CofD-like domains"/>
    <property type="match status" value="1"/>
</dbReference>
<dbReference type="AlphaFoldDB" id="A0AAV2YGK6"/>
<protein>
    <recommendedName>
        <fullName evidence="5">Gluconeogenesis factor</fullName>
    </recommendedName>
</protein>
<name>A0AAV2YGK6_9STRA</name>
<dbReference type="NCBIfam" id="TIGR01826">
    <property type="entry name" value="CofD_related"/>
    <property type="match status" value="1"/>
</dbReference>
<dbReference type="InterPro" id="IPR002882">
    <property type="entry name" value="CofD"/>
</dbReference>
<dbReference type="InterPro" id="IPR036412">
    <property type="entry name" value="HAD-like_sf"/>
</dbReference>
<dbReference type="HAMAP" id="MF_00973">
    <property type="entry name" value="Gluconeogen_factor"/>
    <property type="match status" value="1"/>
</dbReference>
<reference evidence="3" key="2">
    <citation type="journal article" date="2023" name="Microbiol Resour">
        <title>Decontamination and Annotation of the Draft Genome Sequence of the Oomycete Lagenidium giganteum ARSEF 373.</title>
        <authorList>
            <person name="Morgan W.R."/>
            <person name="Tartar A."/>
        </authorList>
    </citation>
    <scope>NUCLEOTIDE SEQUENCE</scope>
    <source>
        <strain evidence="3">ARSEF 373</strain>
    </source>
</reference>
<organism evidence="3 4">
    <name type="scientific">Lagenidium giganteum</name>
    <dbReference type="NCBI Taxonomy" id="4803"/>
    <lineage>
        <taxon>Eukaryota</taxon>
        <taxon>Sar</taxon>
        <taxon>Stramenopiles</taxon>
        <taxon>Oomycota</taxon>
        <taxon>Peronosporomycetes</taxon>
        <taxon>Pythiales</taxon>
        <taxon>Pythiaceae</taxon>
    </lineage>
</organism>
<comment type="caution">
    <text evidence="3">The sequence shown here is derived from an EMBL/GenBank/DDBJ whole genome shotgun (WGS) entry which is preliminary data.</text>
</comment>
<proteinExistence type="inferred from homology"/>
<evidence type="ECO:0000313" key="3">
    <source>
        <dbReference type="EMBL" id="DAZ92796.1"/>
    </source>
</evidence>
<keyword evidence="1" id="KW-0963">Cytoplasm</keyword>
<dbReference type="Gene3D" id="1.10.150.520">
    <property type="match status" value="1"/>
</dbReference>
<dbReference type="InterPro" id="IPR038136">
    <property type="entry name" value="CofD-like_dom_sf"/>
</dbReference>
<dbReference type="InterPro" id="IPR041492">
    <property type="entry name" value="HAD_2"/>
</dbReference>
<dbReference type="InterPro" id="IPR010119">
    <property type="entry name" value="Gluconeogen_factor"/>
</dbReference>
<evidence type="ECO:0008006" key="5">
    <source>
        <dbReference type="Google" id="ProtNLM"/>
    </source>
</evidence>
<feature type="region of interest" description="Disordered" evidence="2">
    <location>
        <begin position="604"/>
        <end position="655"/>
    </location>
</feature>
<dbReference type="Pfam" id="PF01933">
    <property type="entry name" value="CofD"/>
    <property type="match status" value="1"/>
</dbReference>
<gene>
    <name evidence="3" type="ORF">N0F65_005800</name>
</gene>
<dbReference type="PANTHER" id="PTHR30135">
    <property type="entry name" value="UNCHARACTERIZED PROTEIN YVCK-RELATED"/>
    <property type="match status" value="1"/>
</dbReference>
<dbReference type="SUPFAM" id="SSF56784">
    <property type="entry name" value="HAD-like"/>
    <property type="match status" value="1"/>
</dbReference>
<dbReference type="GO" id="GO:0043743">
    <property type="term" value="F:LPPG:FO 2-phospho-L-lactate transferase activity"/>
    <property type="evidence" value="ECO:0007669"/>
    <property type="project" value="InterPro"/>
</dbReference>